<evidence type="ECO:0000256" key="4">
    <source>
        <dbReference type="ARBA" id="ARBA00022692"/>
    </source>
</evidence>
<comment type="similarity">
    <text evidence="7">Belongs to the binding-protein-dependent transport system permease family.</text>
</comment>
<keyword evidence="10" id="KW-1185">Reference proteome</keyword>
<keyword evidence="2 7" id="KW-0813">Transport</keyword>
<organism evidence="9 10">
    <name type="scientific">Treponema lecithinolyticum ATCC 700332</name>
    <dbReference type="NCBI Taxonomy" id="1321815"/>
    <lineage>
        <taxon>Bacteria</taxon>
        <taxon>Pseudomonadati</taxon>
        <taxon>Spirochaetota</taxon>
        <taxon>Spirochaetia</taxon>
        <taxon>Spirochaetales</taxon>
        <taxon>Treponemataceae</taxon>
        <taxon>Treponema</taxon>
    </lineage>
</organism>
<evidence type="ECO:0000313" key="9">
    <source>
        <dbReference type="EMBL" id="ERJ92091.1"/>
    </source>
</evidence>
<keyword evidence="4 7" id="KW-0812">Transmembrane</keyword>
<evidence type="ECO:0000256" key="5">
    <source>
        <dbReference type="ARBA" id="ARBA00022989"/>
    </source>
</evidence>
<dbReference type="Proteomes" id="UP000016649">
    <property type="component" value="Unassembled WGS sequence"/>
</dbReference>
<dbReference type="Gene3D" id="1.10.3720.10">
    <property type="entry name" value="MetI-like"/>
    <property type="match status" value="1"/>
</dbReference>
<comment type="caution">
    <text evidence="9">The sequence shown here is derived from an EMBL/GenBank/DDBJ whole genome shotgun (WGS) entry which is preliminary data.</text>
</comment>
<evidence type="ECO:0000256" key="3">
    <source>
        <dbReference type="ARBA" id="ARBA00022475"/>
    </source>
</evidence>
<feature type="transmembrane region" description="Helical" evidence="7">
    <location>
        <begin position="71"/>
        <end position="96"/>
    </location>
</feature>
<comment type="subcellular location">
    <subcellularLocation>
        <location evidence="1 7">Cell membrane</location>
        <topology evidence="1 7">Multi-pass membrane protein</topology>
    </subcellularLocation>
</comment>
<accession>A0ABN0NXC9</accession>
<dbReference type="PROSITE" id="PS50928">
    <property type="entry name" value="ABC_TM1"/>
    <property type="match status" value="1"/>
</dbReference>
<sequence length="298" mass="33721">MVCVNLSKNKLTAFLFLFPAVLVVLCLLLYPVFSSIFYSFTTKHLFKPVYKFVGIKNYIKILSDPMFYHSFYISIKWTVLSLFWQVLIGASAALALNHIQSVRGLFRTLLIIPWAFPTIVIALIWKWLLNGVYGFVPHFLMKIGFSASPIEFLTEPKLVFSVLVFINVWFGAPLIMVNVLSALQTVPQDQYEAAEIDGASALQSFIYITIPHIRLVVGLLVVLRTIWIFNGFDIIFLITGGGPADLTQTLPLYAYNYGWGLKQLGAASSVTVILLLFLLMVSLLYFKLLNTWEKEGQQ</sequence>
<dbReference type="CDD" id="cd06261">
    <property type="entry name" value="TM_PBP2"/>
    <property type="match status" value="1"/>
</dbReference>
<evidence type="ECO:0000256" key="7">
    <source>
        <dbReference type="RuleBase" id="RU363032"/>
    </source>
</evidence>
<reference evidence="9 10" key="1">
    <citation type="submission" date="2013-08" db="EMBL/GenBank/DDBJ databases">
        <authorList>
            <person name="Weinstock G."/>
            <person name="Sodergren E."/>
            <person name="Wylie T."/>
            <person name="Fulton L."/>
            <person name="Fulton R."/>
            <person name="Fronick C."/>
            <person name="O'Laughlin M."/>
            <person name="Godfrey J."/>
            <person name="Miner T."/>
            <person name="Herter B."/>
            <person name="Appelbaum E."/>
            <person name="Cordes M."/>
            <person name="Lek S."/>
            <person name="Wollam A."/>
            <person name="Pepin K.H."/>
            <person name="Palsikar V.B."/>
            <person name="Mitreva M."/>
            <person name="Wilson R.K."/>
        </authorList>
    </citation>
    <scope>NUCLEOTIDE SEQUENCE [LARGE SCALE GENOMIC DNA]</scope>
    <source>
        <strain evidence="9 10">ATCC 700332</strain>
    </source>
</reference>
<dbReference type="EMBL" id="AWVH01000039">
    <property type="protein sequence ID" value="ERJ92091.1"/>
    <property type="molecule type" value="Genomic_DNA"/>
</dbReference>
<dbReference type="Pfam" id="PF00528">
    <property type="entry name" value="BPD_transp_1"/>
    <property type="match status" value="1"/>
</dbReference>
<name>A0ABN0NXC9_TRELE</name>
<gene>
    <name evidence="9" type="ORF">HMPREF9193_01752</name>
</gene>
<keyword evidence="6 7" id="KW-0472">Membrane</keyword>
<dbReference type="InterPro" id="IPR035906">
    <property type="entry name" value="MetI-like_sf"/>
</dbReference>
<protein>
    <submittedName>
        <fullName evidence="9">ABC transporter, permease protein</fullName>
    </submittedName>
</protein>
<dbReference type="PANTHER" id="PTHR43005:SF1">
    <property type="entry name" value="SPERMIDINE_PUTRESCINE TRANSPORT SYSTEM PERMEASE PROTEIN"/>
    <property type="match status" value="1"/>
</dbReference>
<evidence type="ECO:0000256" key="6">
    <source>
        <dbReference type="ARBA" id="ARBA00023136"/>
    </source>
</evidence>
<feature type="domain" description="ABC transmembrane type-1" evidence="8">
    <location>
        <begin position="71"/>
        <end position="285"/>
    </location>
</feature>
<dbReference type="PANTHER" id="PTHR43005">
    <property type="entry name" value="BLR7065 PROTEIN"/>
    <property type="match status" value="1"/>
</dbReference>
<feature type="transmembrane region" description="Helical" evidence="7">
    <location>
        <begin position="215"/>
        <end position="244"/>
    </location>
</feature>
<evidence type="ECO:0000256" key="1">
    <source>
        <dbReference type="ARBA" id="ARBA00004651"/>
    </source>
</evidence>
<evidence type="ECO:0000313" key="10">
    <source>
        <dbReference type="Proteomes" id="UP000016649"/>
    </source>
</evidence>
<feature type="transmembrane region" description="Helical" evidence="7">
    <location>
        <begin position="158"/>
        <end position="180"/>
    </location>
</feature>
<keyword evidence="5 7" id="KW-1133">Transmembrane helix</keyword>
<dbReference type="InterPro" id="IPR000515">
    <property type="entry name" value="MetI-like"/>
</dbReference>
<evidence type="ECO:0000259" key="8">
    <source>
        <dbReference type="PROSITE" id="PS50928"/>
    </source>
</evidence>
<proteinExistence type="inferred from homology"/>
<feature type="transmembrane region" description="Helical" evidence="7">
    <location>
        <begin position="108"/>
        <end position="128"/>
    </location>
</feature>
<feature type="transmembrane region" description="Helical" evidence="7">
    <location>
        <begin position="264"/>
        <end position="286"/>
    </location>
</feature>
<dbReference type="SUPFAM" id="SSF161098">
    <property type="entry name" value="MetI-like"/>
    <property type="match status" value="1"/>
</dbReference>
<keyword evidence="3" id="KW-1003">Cell membrane</keyword>
<evidence type="ECO:0000256" key="2">
    <source>
        <dbReference type="ARBA" id="ARBA00022448"/>
    </source>
</evidence>